<dbReference type="EMBL" id="JANLCJ010000536">
    <property type="protein sequence ID" value="MCS5737247.1"/>
    <property type="molecule type" value="Genomic_DNA"/>
</dbReference>
<evidence type="ECO:0000313" key="2">
    <source>
        <dbReference type="EMBL" id="MCS5737247.1"/>
    </source>
</evidence>
<name>A0ABT2HBK5_9MICO</name>
<dbReference type="Proteomes" id="UP001165586">
    <property type="component" value="Unassembled WGS sequence"/>
</dbReference>
<comment type="caution">
    <text evidence="2">The sequence shown here is derived from an EMBL/GenBank/DDBJ whole genome shotgun (WGS) entry which is preliminary data.</text>
</comment>
<dbReference type="RefSeq" id="WP_259543593.1">
    <property type="nucleotide sequence ID" value="NZ_JANLCJ010000536.1"/>
</dbReference>
<gene>
    <name evidence="2" type="ORF">N1032_26310</name>
</gene>
<keyword evidence="3" id="KW-1185">Reference proteome</keyword>
<organism evidence="2 3">
    <name type="scientific">Herbiconiux daphne</name>
    <dbReference type="NCBI Taxonomy" id="2970914"/>
    <lineage>
        <taxon>Bacteria</taxon>
        <taxon>Bacillati</taxon>
        <taxon>Actinomycetota</taxon>
        <taxon>Actinomycetes</taxon>
        <taxon>Micrococcales</taxon>
        <taxon>Microbacteriaceae</taxon>
        <taxon>Herbiconiux</taxon>
    </lineage>
</organism>
<evidence type="ECO:0000256" key="1">
    <source>
        <dbReference type="SAM" id="MobiDB-lite"/>
    </source>
</evidence>
<evidence type="ECO:0000313" key="3">
    <source>
        <dbReference type="Proteomes" id="UP001165586"/>
    </source>
</evidence>
<proteinExistence type="predicted"/>
<feature type="non-terminal residue" evidence="2">
    <location>
        <position position="203"/>
    </location>
</feature>
<feature type="non-terminal residue" evidence="2">
    <location>
        <position position="1"/>
    </location>
</feature>
<evidence type="ECO:0008006" key="4">
    <source>
        <dbReference type="Google" id="ProtNLM"/>
    </source>
</evidence>
<feature type="region of interest" description="Disordered" evidence="1">
    <location>
        <begin position="179"/>
        <end position="203"/>
    </location>
</feature>
<reference evidence="2" key="1">
    <citation type="submission" date="2022-08" db="EMBL/GenBank/DDBJ databases">
        <authorList>
            <person name="Deng Y."/>
            <person name="Han X.-F."/>
            <person name="Zhang Y.-Q."/>
        </authorList>
    </citation>
    <scope>NUCLEOTIDE SEQUENCE</scope>
    <source>
        <strain evidence="2">CPCC 203386</strain>
    </source>
</reference>
<protein>
    <recommendedName>
        <fullName evidence="4">Adhesin</fullName>
    </recommendedName>
</protein>
<accession>A0ABT2HBK5</accession>
<sequence>IKETADRVAADKTLTASVNNKADSSALTKEIADRKAADNNIAVNVNKEGQARIAGDAKLQGEVDTAQNTANQAVNGLKAKVDQSAYTADKASQKAIDGAQDTLIKGKADASTVTSEVTRAKAAEQANTKLIQGKANSADLTAEVTRAKGVEANKVEKSVFTADQARQDTLIADKADKASVQSVHNEAEAAESHAASNTKLINT</sequence>